<dbReference type="Proteomes" id="UP000186406">
    <property type="component" value="Unassembled WGS sequence"/>
</dbReference>
<dbReference type="OrthoDB" id="9800654at2"/>
<protein>
    <submittedName>
        <fullName evidence="9">Heme exporter protein A</fullName>
    </submittedName>
</protein>
<dbReference type="EMBL" id="FRXO01000002">
    <property type="protein sequence ID" value="SHO63660.1"/>
    <property type="molecule type" value="Genomic_DNA"/>
</dbReference>
<proteinExistence type="inferred from homology"/>
<reference evidence="9 10" key="1">
    <citation type="submission" date="2016-12" db="EMBL/GenBank/DDBJ databases">
        <authorList>
            <person name="Song W.-J."/>
            <person name="Kurnit D.M."/>
        </authorList>
    </citation>
    <scope>NUCLEOTIDE SEQUENCE [LARGE SCALE GENOMIC DNA]</scope>
    <source>
        <strain evidence="9 10">DSM 19599</strain>
    </source>
</reference>
<evidence type="ECO:0000259" key="8">
    <source>
        <dbReference type="PROSITE" id="PS50893"/>
    </source>
</evidence>
<evidence type="ECO:0000256" key="6">
    <source>
        <dbReference type="ARBA" id="ARBA00022967"/>
    </source>
</evidence>
<dbReference type="InterPro" id="IPR027417">
    <property type="entry name" value="P-loop_NTPase"/>
</dbReference>
<gene>
    <name evidence="9" type="ORF">SAMN02745172_01528</name>
</gene>
<organism evidence="9 10">
    <name type="scientific">Pseudoxanthobacter soli DSM 19599</name>
    <dbReference type="NCBI Taxonomy" id="1123029"/>
    <lineage>
        <taxon>Bacteria</taxon>
        <taxon>Pseudomonadati</taxon>
        <taxon>Pseudomonadota</taxon>
        <taxon>Alphaproteobacteria</taxon>
        <taxon>Hyphomicrobiales</taxon>
        <taxon>Segnochrobactraceae</taxon>
        <taxon>Pseudoxanthobacter</taxon>
    </lineage>
</organism>
<dbReference type="InterPro" id="IPR005895">
    <property type="entry name" value="ABC_transptr_haem_export_CcmA"/>
</dbReference>
<dbReference type="InterPro" id="IPR003439">
    <property type="entry name" value="ABC_transporter-like_ATP-bd"/>
</dbReference>
<evidence type="ECO:0000256" key="1">
    <source>
        <dbReference type="ARBA" id="ARBA00005417"/>
    </source>
</evidence>
<sequence length="217" mass="22143">MSGSAALPAVSALAVRDVGVVRGGRRVLDGVDFRLAAGQAMAVTGENGAGKSTLLRAIAGLVPIAGGRVALEGSGLDDGPAARAMHYVGHLDALKPGLTVAETLRFWACFLGSPHDGRHRRVEEALDSLDLAPLADLPAGLLSAGQRRRLAFARLVAVPRPVWLMDEPTAALDAASAARLGALMAGHLGRGGIVVAATHDNLPGVDPLRLDLPGDAA</sequence>
<evidence type="ECO:0000256" key="4">
    <source>
        <dbReference type="ARBA" id="ARBA00022748"/>
    </source>
</evidence>
<comment type="similarity">
    <text evidence="1">Belongs to the ABC transporter superfamily.</text>
</comment>
<dbReference type="PROSITE" id="PS00211">
    <property type="entry name" value="ABC_TRANSPORTER_1"/>
    <property type="match status" value="1"/>
</dbReference>
<keyword evidence="4" id="KW-0201">Cytochrome c-type biogenesis</keyword>
<keyword evidence="7" id="KW-0472">Membrane</keyword>
<dbReference type="GO" id="GO:0022857">
    <property type="term" value="F:transmembrane transporter activity"/>
    <property type="evidence" value="ECO:0007669"/>
    <property type="project" value="InterPro"/>
</dbReference>
<evidence type="ECO:0000313" key="10">
    <source>
        <dbReference type="Proteomes" id="UP000186406"/>
    </source>
</evidence>
<dbReference type="STRING" id="1123029.SAMN02745172_01528"/>
<name>A0A1M7ZFI0_9HYPH</name>
<accession>A0A1M7ZFI0</accession>
<dbReference type="SUPFAM" id="SSF52540">
    <property type="entry name" value="P-loop containing nucleoside triphosphate hydrolases"/>
    <property type="match status" value="1"/>
</dbReference>
<evidence type="ECO:0000256" key="3">
    <source>
        <dbReference type="ARBA" id="ARBA00022741"/>
    </source>
</evidence>
<evidence type="ECO:0000256" key="7">
    <source>
        <dbReference type="ARBA" id="ARBA00023136"/>
    </source>
</evidence>
<dbReference type="InterPro" id="IPR017871">
    <property type="entry name" value="ABC_transporter-like_CS"/>
</dbReference>
<dbReference type="Pfam" id="PF00005">
    <property type="entry name" value="ABC_tran"/>
    <property type="match status" value="1"/>
</dbReference>
<feature type="domain" description="ABC transporter" evidence="8">
    <location>
        <begin position="13"/>
        <end position="212"/>
    </location>
</feature>
<dbReference type="AlphaFoldDB" id="A0A1M7ZFI0"/>
<dbReference type="PANTHER" id="PTHR43499">
    <property type="entry name" value="ABC TRANSPORTER I FAMILY MEMBER 1"/>
    <property type="match status" value="1"/>
</dbReference>
<evidence type="ECO:0000256" key="5">
    <source>
        <dbReference type="ARBA" id="ARBA00022840"/>
    </source>
</evidence>
<dbReference type="GO" id="GO:0017004">
    <property type="term" value="P:cytochrome complex assembly"/>
    <property type="evidence" value="ECO:0007669"/>
    <property type="project" value="UniProtKB-KW"/>
</dbReference>
<keyword evidence="6" id="KW-1278">Translocase</keyword>
<dbReference type="PROSITE" id="PS50893">
    <property type="entry name" value="ABC_TRANSPORTER_2"/>
    <property type="match status" value="1"/>
</dbReference>
<evidence type="ECO:0000256" key="2">
    <source>
        <dbReference type="ARBA" id="ARBA00022448"/>
    </source>
</evidence>
<dbReference type="Gene3D" id="3.40.50.300">
    <property type="entry name" value="P-loop containing nucleotide triphosphate hydrolases"/>
    <property type="match status" value="1"/>
</dbReference>
<dbReference type="GO" id="GO:0005524">
    <property type="term" value="F:ATP binding"/>
    <property type="evidence" value="ECO:0007669"/>
    <property type="project" value="UniProtKB-KW"/>
</dbReference>
<dbReference type="PANTHER" id="PTHR43499:SF1">
    <property type="entry name" value="ABC TRANSPORTER I FAMILY MEMBER 1"/>
    <property type="match status" value="1"/>
</dbReference>
<dbReference type="InterPro" id="IPR003593">
    <property type="entry name" value="AAA+_ATPase"/>
</dbReference>
<dbReference type="NCBIfam" id="TIGR01189">
    <property type="entry name" value="ccmA"/>
    <property type="match status" value="1"/>
</dbReference>
<evidence type="ECO:0000313" key="9">
    <source>
        <dbReference type="EMBL" id="SHO63660.1"/>
    </source>
</evidence>
<keyword evidence="2" id="KW-0813">Transport</keyword>
<dbReference type="GO" id="GO:0016887">
    <property type="term" value="F:ATP hydrolysis activity"/>
    <property type="evidence" value="ECO:0007669"/>
    <property type="project" value="InterPro"/>
</dbReference>
<dbReference type="SMART" id="SM00382">
    <property type="entry name" value="AAA"/>
    <property type="match status" value="1"/>
</dbReference>
<keyword evidence="5" id="KW-0067">ATP-binding</keyword>
<keyword evidence="10" id="KW-1185">Reference proteome</keyword>
<keyword evidence="3" id="KW-0547">Nucleotide-binding</keyword>